<gene>
    <name evidence="1" type="ORF">DCK97_10125</name>
</gene>
<keyword evidence="1" id="KW-0808">Transferase</keyword>
<dbReference type="Gene3D" id="3.40.50.150">
    <property type="entry name" value="Vaccinia Virus protein VP39"/>
    <property type="match status" value="1"/>
</dbReference>
<keyword evidence="1" id="KW-0489">Methyltransferase</keyword>
<protein>
    <submittedName>
        <fullName evidence="1">Class I SAM-dependent methyltransferase</fullName>
    </submittedName>
</protein>
<evidence type="ECO:0000313" key="2">
    <source>
        <dbReference type="Proteomes" id="UP000257706"/>
    </source>
</evidence>
<comment type="caution">
    <text evidence="1">The sequence shown here is derived from an EMBL/GenBank/DDBJ whole genome shotgun (WGS) entry which is preliminary data.</text>
</comment>
<evidence type="ECO:0000313" key="1">
    <source>
        <dbReference type="EMBL" id="HAE47764.1"/>
    </source>
</evidence>
<dbReference type="GO" id="GO:0008168">
    <property type="term" value="F:methyltransferase activity"/>
    <property type="evidence" value="ECO:0007669"/>
    <property type="project" value="UniProtKB-KW"/>
</dbReference>
<reference evidence="1 2" key="1">
    <citation type="journal article" date="2018" name="Nat. Biotechnol.">
        <title>A standardized bacterial taxonomy based on genome phylogeny substantially revises the tree of life.</title>
        <authorList>
            <person name="Parks D.H."/>
            <person name="Chuvochina M."/>
            <person name="Waite D.W."/>
            <person name="Rinke C."/>
            <person name="Skarshewski A."/>
            <person name="Chaumeil P.A."/>
            <person name="Hugenholtz P."/>
        </authorList>
    </citation>
    <scope>NUCLEOTIDE SEQUENCE [LARGE SCALE GENOMIC DNA]</scope>
    <source>
        <strain evidence="1">UBA8739</strain>
    </source>
</reference>
<dbReference type="GO" id="GO:0032259">
    <property type="term" value="P:methylation"/>
    <property type="evidence" value="ECO:0007669"/>
    <property type="project" value="UniProtKB-KW"/>
</dbReference>
<proteinExistence type="predicted"/>
<dbReference type="Proteomes" id="UP000257706">
    <property type="component" value="Unassembled WGS sequence"/>
</dbReference>
<dbReference type="AlphaFoldDB" id="A0A3B9IIS0"/>
<organism evidence="1 2">
    <name type="scientific">Tistrella mobilis</name>
    <dbReference type="NCBI Taxonomy" id="171437"/>
    <lineage>
        <taxon>Bacteria</taxon>
        <taxon>Pseudomonadati</taxon>
        <taxon>Pseudomonadota</taxon>
        <taxon>Alphaproteobacteria</taxon>
        <taxon>Geminicoccales</taxon>
        <taxon>Geminicoccaceae</taxon>
        <taxon>Tistrella</taxon>
    </lineage>
</organism>
<dbReference type="EMBL" id="DMAI01000157">
    <property type="protein sequence ID" value="HAE47764.1"/>
    <property type="molecule type" value="Genomic_DNA"/>
</dbReference>
<sequence length="331" mass="36000">MAGCDQRSRIADQSRLIAGRGDPVFSACRGARRPASSSARQMIPMRPEVTRMPSPRRYPEAALSRYLSSGIHAVHGWLDDFSAEAIAKLGEAQTDHGLSGAVAEIGVHHGKLFLLLQLVTRTDEKGLAIDLFEQQELNIDRSGQGDRGRFIENLRKHCGGEDGVVIRAASSTDVTAGEIRATVGPVRLFSVDGGHTEALTANDLKLAAASLVDGGIVVLDDHFNPYWPDVAAGLGRHIFVDQSPLRPFAITPGKVFLCHPDWSATWRDALVKAFPTAHEKQSEMYGAPVEILGIGRFSLRAEADRHLWQVKAFVKARPALASFARKLTGRN</sequence>
<dbReference type="Pfam" id="PF13578">
    <property type="entry name" value="Methyltransf_24"/>
    <property type="match status" value="1"/>
</dbReference>
<dbReference type="InterPro" id="IPR029063">
    <property type="entry name" value="SAM-dependent_MTases_sf"/>
</dbReference>
<name>A0A3B9IIS0_9PROT</name>
<accession>A0A3B9IIS0</accession>
<dbReference type="SUPFAM" id="SSF53335">
    <property type="entry name" value="S-adenosyl-L-methionine-dependent methyltransferases"/>
    <property type="match status" value="1"/>
</dbReference>